<dbReference type="CDD" id="cd03801">
    <property type="entry name" value="GT4_PimA-like"/>
    <property type="match status" value="1"/>
</dbReference>
<dbReference type="AlphaFoldDB" id="A0A0R1QCW7"/>
<sequence length="384" mass="43269">MKRVIQSLSKGDKRMTKGKRVLFLTNLPSPYRVKFFSRLGTECDLTVVYERHTAADRNHKWTMKSTGTFNEIFLKGIQTGDDTSLALGIFQVLKRKFDVIVIGMYSTPTAMLAIAYLRAHHRPFIISTDGGFVAHESRLKYHLKRLLISSASSWLSPGKFADEYLVHYGARAEHIHRYPFSSVERHDILTEPKSISEKKSLRLKKNILGNFVVVSVGQPIERKGFDVLVEAFMKANIVGSSLYLIGATESEFEKVVGFKLPDNVYTVEFQERKDLFEFYQAADTFVLATHEDIWGLVLNEAMANGLPVITTDRCGAGLQLIDNGNEGFIIRDGNVDDLCEALLQSSSDALRSRLSQNSLDKTTNQTIEEMVSSHLKVFDNVSSR</sequence>
<proteinExistence type="predicted"/>
<dbReference type="PATRIC" id="fig|1423769.4.peg.2105"/>
<reference evidence="2 3" key="1">
    <citation type="journal article" date="2015" name="Genome Announc.">
        <title>Expanding the biotechnology potential of lactobacilli through comparative genomics of 213 strains and associated genera.</title>
        <authorList>
            <person name="Sun Z."/>
            <person name="Harris H.M."/>
            <person name="McCann A."/>
            <person name="Guo C."/>
            <person name="Argimon S."/>
            <person name="Zhang W."/>
            <person name="Yang X."/>
            <person name="Jeffery I.B."/>
            <person name="Cooney J.C."/>
            <person name="Kagawa T.F."/>
            <person name="Liu W."/>
            <person name="Song Y."/>
            <person name="Salvetti E."/>
            <person name="Wrobel A."/>
            <person name="Rasinkangas P."/>
            <person name="Parkhill J."/>
            <person name="Rea M.C."/>
            <person name="O'Sullivan O."/>
            <person name="Ritari J."/>
            <person name="Douillard F.P."/>
            <person name="Paul Ross R."/>
            <person name="Yang R."/>
            <person name="Briner A.E."/>
            <person name="Felis G.E."/>
            <person name="de Vos W.M."/>
            <person name="Barrangou R."/>
            <person name="Klaenhammer T.R."/>
            <person name="Caufield P.W."/>
            <person name="Cui Y."/>
            <person name="Zhang H."/>
            <person name="O'Toole P.W."/>
        </authorList>
    </citation>
    <scope>NUCLEOTIDE SEQUENCE [LARGE SCALE GENOMIC DNA]</scope>
    <source>
        <strain evidence="2 3">DSM 13343</strain>
    </source>
</reference>
<dbReference type="OrthoDB" id="199095at2"/>
<keyword evidence="3" id="KW-1185">Reference proteome</keyword>
<gene>
    <name evidence="2" type="ORF">FD01_GL001956</name>
</gene>
<evidence type="ECO:0000313" key="2">
    <source>
        <dbReference type="EMBL" id="KRL42206.1"/>
    </source>
</evidence>
<organism evidence="2 3">
    <name type="scientific">Lacticaseibacillus manihotivorans DSM 13343 = JCM 12514</name>
    <dbReference type="NCBI Taxonomy" id="1423769"/>
    <lineage>
        <taxon>Bacteria</taxon>
        <taxon>Bacillati</taxon>
        <taxon>Bacillota</taxon>
        <taxon>Bacilli</taxon>
        <taxon>Lactobacillales</taxon>
        <taxon>Lactobacillaceae</taxon>
        <taxon>Lacticaseibacillus</taxon>
    </lineage>
</organism>
<comment type="caution">
    <text evidence="2">The sequence shown here is derived from an EMBL/GenBank/DDBJ whole genome shotgun (WGS) entry which is preliminary data.</text>
</comment>
<name>A0A0R1QCW7_9LACO</name>
<protein>
    <recommendedName>
        <fullName evidence="1">Glycosyl transferase family 1 domain-containing protein</fullName>
    </recommendedName>
</protein>
<dbReference type="EMBL" id="AZEU01000232">
    <property type="protein sequence ID" value="KRL42206.1"/>
    <property type="molecule type" value="Genomic_DNA"/>
</dbReference>
<dbReference type="PANTHER" id="PTHR45947:SF3">
    <property type="entry name" value="SULFOQUINOVOSYL TRANSFERASE SQD2"/>
    <property type="match status" value="1"/>
</dbReference>
<dbReference type="Pfam" id="PF00534">
    <property type="entry name" value="Glycos_transf_1"/>
    <property type="match status" value="1"/>
</dbReference>
<evidence type="ECO:0000259" key="1">
    <source>
        <dbReference type="Pfam" id="PF00534"/>
    </source>
</evidence>
<dbReference type="Proteomes" id="UP000051790">
    <property type="component" value="Unassembled WGS sequence"/>
</dbReference>
<dbReference type="PANTHER" id="PTHR45947">
    <property type="entry name" value="SULFOQUINOVOSYL TRANSFERASE SQD2"/>
    <property type="match status" value="1"/>
</dbReference>
<dbReference type="GO" id="GO:0016757">
    <property type="term" value="F:glycosyltransferase activity"/>
    <property type="evidence" value="ECO:0007669"/>
    <property type="project" value="InterPro"/>
</dbReference>
<accession>A0A0R1QCW7</accession>
<dbReference type="SUPFAM" id="SSF53756">
    <property type="entry name" value="UDP-Glycosyltransferase/glycogen phosphorylase"/>
    <property type="match status" value="1"/>
</dbReference>
<dbReference type="InterPro" id="IPR001296">
    <property type="entry name" value="Glyco_trans_1"/>
</dbReference>
<feature type="domain" description="Glycosyl transferase family 1" evidence="1">
    <location>
        <begin position="207"/>
        <end position="358"/>
    </location>
</feature>
<evidence type="ECO:0000313" key="3">
    <source>
        <dbReference type="Proteomes" id="UP000051790"/>
    </source>
</evidence>
<dbReference type="Gene3D" id="3.40.50.2000">
    <property type="entry name" value="Glycogen Phosphorylase B"/>
    <property type="match status" value="2"/>
</dbReference>
<dbReference type="InterPro" id="IPR050194">
    <property type="entry name" value="Glycosyltransferase_grp1"/>
</dbReference>